<sequence length="152" mass="16727">MLKDQEELLAAFNAHGVEYVVIGGHAVGAYGEPRLTKDLDIRIRSTPENAQRIFKALAEYGAPIAGYQPSDFFGRPGQVIQFGVPPNRIDVLQAIEGVSTEEAWRDRTICFLDGGVQASVISREHLIRNKKAVGRLQDLADAAMLEKYGDTE</sequence>
<accession>A0A1H5XS73</accession>
<dbReference type="Proteomes" id="UP000236728">
    <property type="component" value="Unassembled WGS sequence"/>
</dbReference>
<gene>
    <name evidence="1" type="ORF">SAMN05421819_1945</name>
</gene>
<dbReference type="RefSeq" id="WP_103932867.1">
    <property type="nucleotide sequence ID" value="NZ_FNVA01000003.1"/>
</dbReference>
<keyword evidence="2" id="KW-1185">Reference proteome</keyword>
<organism evidence="1 2">
    <name type="scientific">Bryocella elongata</name>
    <dbReference type="NCBI Taxonomy" id="863522"/>
    <lineage>
        <taxon>Bacteria</taxon>
        <taxon>Pseudomonadati</taxon>
        <taxon>Acidobacteriota</taxon>
        <taxon>Terriglobia</taxon>
        <taxon>Terriglobales</taxon>
        <taxon>Acidobacteriaceae</taxon>
        <taxon>Bryocella</taxon>
    </lineage>
</organism>
<proteinExistence type="predicted"/>
<dbReference type="AlphaFoldDB" id="A0A1H5XS73"/>
<dbReference type="OrthoDB" id="121150at2"/>
<name>A0A1H5XS73_9BACT</name>
<evidence type="ECO:0000313" key="2">
    <source>
        <dbReference type="Proteomes" id="UP000236728"/>
    </source>
</evidence>
<evidence type="ECO:0008006" key="3">
    <source>
        <dbReference type="Google" id="ProtNLM"/>
    </source>
</evidence>
<dbReference type="SUPFAM" id="SSF81301">
    <property type="entry name" value="Nucleotidyltransferase"/>
    <property type="match status" value="1"/>
</dbReference>
<reference evidence="1 2" key="1">
    <citation type="submission" date="2016-10" db="EMBL/GenBank/DDBJ databases">
        <authorList>
            <person name="de Groot N.N."/>
        </authorList>
    </citation>
    <scope>NUCLEOTIDE SEQUENCE [LARGE SCALE GENOMIC DNA]</scope>
    <source>
        <strain evidence="1 2">DSM 22489</strain>
    </source>
</reference>
<evidence type="ECO:0000313" key="1">
    <source>
        <dbReference type="EMBL" id="SEG14512.1"/>
    </source>
</evidence>
<protein>
    <recommendedName>
        <fullName evidence="3">Nucleotidyl transferase AbiEii toxin, Type IV TA system</fullName>
    </recommendedName>
</protein>
<dbReference type="EMBL" id="FNVA01000003">
    <property type="protein sequence ID" value="SEG14512.1"/>
    <property type="molecule type" value="Genomic_DNA"/>
</dbReference>
<dbReference type="Gene3D" id="3.30.460.40">
    <property type="match status" value="1"/>
</dbReference>
<dbReference type="InterPro" id="IPR043519">
    <property type="entry name" value="NT_sf"/>
</dbReference>